<evidence type="ECO:0000313" key="3">
    <source>
        <dbReference type="Proteomes" id="UP000034681"/>
    </source>
</evidence>
<protein>
    <submittedName>
        <fullName evidence="2">Uncharacterized protein</fullName>
    </submittedName>
</protein>
<dbReference type="InterPro" id="IPR011990">
    <property type="entry name" value="TPR-like_helical_dom_sf"/>
</dbReference>
<feature type="repeat" description="TPR" evidence="1">
    <location>
        <begin position="33"/>
        <end position="66"/>
    </location>
</feature>
<dbReference type="AlphaFoldDB" id="A0A0M2PTV2"/>
<gene>
    <name evidence="2" type="ORF">PROH_06365</name>
</gene>
<dbReference type="RefSeq" id="WP_017710741.1">
    <property type="nucleotide sequence ID" value="NZ_KB235933.1"/>
</dbReference>
<dbReference type="Gene3D" id="1.25.40.10">
    <property type="entry name" value="Tetratricopeptide repeat domain"/>
    <property type="match status" value="1"/>
</dbReference>
<dbReference type="InterPro" id="IPR019734">
    <property type="entry name" value="TPR_rpt"/>
</dbReference>
<comment type="caution">
    <text evidence="2">The sequence shown here is derived from an EMBL/GenBank/DDBJ whole genome shotgun (WGS) entry which is preliminary data.</text>
</comment>
<evidence type="ECO:0000313" key="2">
    <source>
        <dbReference type="EMBL" id="KKI99554.1"/>
    </source>
</evidence>
<name>A0A0M2PTV2_PROHO</name>
<dbReference type="Proteomes" id="UP000034681">
    <property type="component" value="Unassembled WGS sequence"/>
</dbReference>
<dbReference type="NCBIfam" id="NF047558">
    <property type="entry name" value="TPR_END_plus"/>
    <property type="match status" value="1"/>
</dbReference>
<organism evidence="2 3">
    <name type="scientific">Prochlorothrix hollandica PCC 9006 = CALU 1027</name>
    <dbReference type="NCBI Taxonomy" id="317619"/>
    <lineage>
        <taxon>Bacteria</taxon>
        <taxon>Bacillati</taxon>
        <taxon>Cyanobacteriota</taxon>
        <taxon>Cyanophyceae</taxon>
        <taxon>Prochlorotrichales</taxon>
        <taxon>Prochlorotrichaceae</taxon>
        <taxon>Prochlorothrix</taxon>
    </lineage>
</organism>
<dbReference type="SUPFAM" id="SSF48452">
    <property type="entry name" value="TPR-like"/>
    <property type="match status" value="1"/>
</dbReference>
<reference evidence="2" key="1">
    <citation type="submission" date="2012-04" db="EMBL/GenBank/DDBJ databases">
        <authorList>
            <person name="Borisov I.G."/>
            <person name="Ivanikova N.V."/>
            <person name="Pinevich A.V."/>
        </authorList>
    </citation>
    <scope>NUCLEOTIDE SEQUENCE</scope>
    <source>
        <strain evidence="2">CALU 1027</strain>
    </source>
</reference>
<keyword evidence="3" id="KW-1185">Reference proteome</keyword>
<sequence>MGIWIDLLSFEAIKPTLWIASYDQALQHKPDDPTAWYNKACAYALQQQPDPAIETLSKAIALDSQKYRAMARTNTNFDSICTDPRFLTLLGEP</sequence>
<accession>A0A0M2PTV2</accession>
<dbReference type="OrthoDB" id="5477554at2"/>
<dbReference type="SMART" id="SM00028">
    <property type="entry name" value="TPR"/>
    <property type="match status" value="1"/>
</dbReference>
<keyword evidence="1" id="KW-0802">TPR repeat</keyword>
<dbReference type="PROSITE" id="PS50005">
    <property type="entry name" value="TPR"/>
    <property type="match status" value="1"/>
</dbReference>
<dbReference type="EMBL" id="AJTX02000004">
    <property type="protein sequence ID" value="KKI99554.1"/>
    <property type="molecule type" value="Genomic_DNA"/>
</dbReference>
<evidence type="ECO:0000256" key="1">
    <source>
        <dbReference type="PROSITE-ProRule" id="PRU00339"/>
    </source>
</evidence>
<proteinExistence type="predicted"/>
<dbReference type="Pfam" id="PF00515">
    <property type="entry name" value="TPR_1"/>
    <property type="match status" value="1"/>
</dbReference>
<dbReference type="eggNOG" id="COG0457">
    <property type="taxonomic scope" value="Bacteria"/>
</dbReference>
<dbReference type="STRING" id="317619.GCA_000332315_00015"/>